<sequence length="405" mass="44812">MNSTLKKNVNVTVIYMRDPVITGNFSVKEGDFLNLTCRGNSFPPSVVAWTVFDSSTNLPKGTDLKNDSSTLIIPNVTAEHSGHYICTAKHGNRTATTTADVLVTWGPKILTSSECVVQSGVLTCVCIGEGIPLPTIKWPLLEDQTAYSVITTVSNYTVNRTVIVKGRNDSSVQCVSGNTNGEARENITTQIKSSEHGDPPTDYFERWWQTIVAFLIGVLLSAVVFCLAKICKRKKQKSPDNRHETIDMVTNPEDPLVHNGQAAKDAQTRGRKRAEAGYVAAGSRAPELDSGPQDGEYANIDFSLLKSKRPRDAAMKPETTETDYAEIQKKVKEEREDDCAEEGEVLAEAGRDEEEEEEEETNHFVPEEEEAGAMAVYSTCEEGRSKRGRESQSSDHRKQKRHKEH</sequence>
<reference evidence="9" key="1">
    <citation type="submission" date="2020-03" db="EMBL/GenBank/DDBJ databases">
        <authorList>
            <person name="Weist P."/>
        </authorList>
    </citation>
    <scope>NUCLEOTIDE SEQUENCE</scope>
</reference>
<evidence type="ECO:0000256" key="7">
    <source>
        <dbReference type="SAM" id="Phobius"/>
    </source>
</evidence>
<organism evidence="9 10">
    <name type="scientific">Pleuronectes platessa</name>
    <name type="common">European plaice</name>
    <dbReference type="NCBI Taxonomy" id="8262"/>
    <lineage>
        <taxon>Eukaryota</taxon>
        <taxon>Metazoa</taxon>
        <taxon>Chordata</taxon>
        <taxon>Craniata</taxon>
        <taxon>Vertebrata</taxon>
        <taxon>Euteleostomi</taxon>
        <taxon>Actinopterygii</taxon>
        <taxon>Neopterygii</taxon>
        <taxon>Teleostei</taxon>
        <taxon>Neoteleostei</taxon>
        <taxon>Acanthomorphata</taxon>
        <taxon>Carangaria</taxon>
        <taxon>Pleuronectiformes</taxon>
        <taxon>Pleuronectoidei</taxon>
        <taxon>Pleuronectidae</taxon>
        <taxon>Pleuronectes</taxon>
    </lineage>
</organism>
<evidence type="ECO:0000313" key="9">
    <source>
        <dbReference type="EMBL" id="CAB1440897.1"/>
    </source>
</evidence>
<feature type="compositionally biased region" description="Basic and acidic residues" evidence="6">
    <location>
        <begin position="381"/>
        <end position="396"/>
    </location>
</feature>
<feature type="domain" description="Ig-like" evidence="8">
    <location>
        <begin position="19"/>
        <end position="102"/>
    </location>
</feature>
<comment type="subcellular location">
    <subcellularLocation>
        <location evidence="1">Membrane</location>
        <topology evidence="1">Single-pass type I membrane protein</topology>
    </subcellularLocation>
</comment>
<feature type="compositionally biased region" description="Acidic residues" evidence="6">
    <location>
        <begin position="335"/>
        <end position="360"/>
    </location>
</feature>
<evidence type="ECO:0000256" key="6">
    <source>
        <dbReference type="SAM" id="MobiDB-lite"/>
    </source>
</evidence>
<evidence type="ECO:0000256" key="2">
    <source>
        <dbReference type="ARBA" id="ARBA00023136"/>
    </source>
</evidence>
<evidence type="ECO:0000256" key="5">
    <source>
        <dbReference type="ARBA" id="ARBA00023319"/>
    </source>
</evidence>
<evidence type="ECO:0000256" key="3">
    <source>
        <dbReference type="ARBA" id="ARBA00023157"/>
    </source>
</evidence>
<dbReference type="GO" id="GO:0098609">
    <property type="term" value="P:cell-cell adhesion"/>
    <property type="evidence" value="ECO:0007669"/>
    <property type="project" value="TreeGrafter"/>
</dbReference>
<dbReference type="InterPro" id="IPR007110">
    <property type="entry name" value="Ig-like_dom"/>
</dbReference>
<dbReference type="GO" id="GO:0050839">
    <property type="term" value="F:cell adhesion molecule binding"/>
    <property type="evidence" value="ECO:0007669"/>
    <property type="project" value="TreeGrafter"/>
</dbReference>
<protein>
    <recommendedName>
        <fullName evidence="8">Ig-like domain-containing protein</fullName>
    </recommendedName>
</protein>
<feature type="domain" description="Ig-like" evidence="8">
    <location>
        <begin position="107"/>
        <end position="188"/>
    </location>
</feature>
<dbReference type="InterPro" id="IPR051275">
    <property type="entry name" value="Cell_adhesion_signaling"/>
</dbReference>
<keyword evidence="7" id="KW-1133">Transmembrane helix</keyword>
<dbReference type="InterPro" id="IPR003598">
    <property type="entry name" value="Ig_sub2"/>
</dbReference>
<keyword evidence="4" id="KW-0325">Glycoprotein</keyword>
<gene>
    <name evidence="9" type="ORF">PLEPLA_LOCUS28691</name>
</gene>
<dbReference type="GO" id="GO:0005911">
    <property type="term" value="C:cell-cell junction"/>
    <property type="evidence" value="ECO:0007669"/>
    <property type="project" value="TreeGrafter"/>
</dbReference>
<dbReference type="Gene3D" id="2.60.40.10">
    <property type="entry name" value="Immunoglobulins"/>
    <property type="match status" value="2"/>
</dbReference>
<name>A0A9N7UWT0_PLEPL</name>
<dbReference type="Pfam" id="PF13927">
    <property type="entry name" value="Ig_3"/>
    <property type="match status" value="1"/>
</dbReference>
<dbReference type="InterPro" id="IPR013783">
    <property type="entry name" value="Ig-like_fold"/>
</dbReference>
<dbReference type="GO" id="GO:0005886">
    <property type="term" value="C:plasma membrane"/>
    <property type="evidence" value="ECO:0007669"/>
    <property type="project" value="TreeGrafter"/>
</dbReference>
<keyword evidence="7" id="KW-0812">Transmembrane</keyword>
<proteinExistence type="predicted"/>
<dbReference type="SMART" id="SM00408">
    <property type="entry name" value="IGc2"/>
    <property type="match status" value="1"/>
</dbReference>
<feature type="region of interest" description="Disordered" evidence="6">
    <location>
        <begin position="330"/>
        <end position="405"/>
    </location>
</feature>
<feature type="transmembrane region" description="Helical" evidence="7">
    <location>
        <begin position="207"/>
        <end position="228"/>
    </location>
</feature>
<evidence type="ECO:0000259" key="8">
    <source>
        <dbReference type="PROSITE" id="PS50835"/>
    </source>
</evidence>
<dbReference type="PANTHER" id="PTHR11640:SF31">
    <property type="entry name" value="IRREGULAR CHIASM C-ROUGHEST PROTEIN-RELATED"/>
    <property type="match status" value="1"/>
</dbReference>
<dbReference type="PROSITE" id="PS50835">
    <property type="entry name" value="IG_LIKE"/>
    <property type="match status" value="2"/>
</dbReference>
<evidence type="ECO:0000256" key="4">
    <source>
        <dbReference type="ARBA" id="ARBA00023180"/>
    </source>
</evidence>
<comment type="caution">
    <text evidence="9">The sequence shown here is derived from an EMBL/GenBank/DDBJ whole genome shotgun (WGS) entry which is preliminary data.</text>
</comment>
<dbReference type="PANTHER" id="PTHR11640">
    <property type="entry name" value="NEPHRIN"/>
    <property type="match status" value="1"/>
</dbReference>
<dbReference type="InterPro" id="IPR003006">
    <property type="entry name" value="Ig/MHC_CS"/>
</dbReference>
<keyword evidence="2 7" id="KW-0472">Membrane</keyword>
<keyword evidence="3" id="KW-1015">Disulfide bond</keyword>
<dbReference type="InterPro" id="IPR036179">
    <property type="entry name" value="Ig-like_dom_sf"/>
</dbReference>
<keyword evidence="10" id="KW-1185">Reference proteome</keyword>
<dbReference type="SMART" id="SM00409">
    <property type="entry name" value="IG"/>
    <property type="match status" value="1"/>
</dbReference>
<dbReference type="SUPFAM" id="SSF48726">
    <property type="entry name" value="Immunoglobulin"/>
    <property type="match status" value="1"/>
</dbReference>
<evidence type="ECO:0000313" key="10">
    <source>
        <dbReference type="Proteomes" id="UP001153269"/>
    </source>
</evidence>
<dbReference type="Proteomes" id="UP001153269">
    <property type="component" value="Unassembled WGS sequence"/>
</dbReference>
<dbReference type="EMBL" id="CADEAL010002539">
    <property type="protein sequence ID" value="CAB1440897.1"/>
    <property type="molecule type" value="Genomic_DNA"/>
</dbReference>
<dbReference type="InterPro" id="IPR003599">
    <property type="entry name" value="Ig_sub"/>
</dbReference>
<dbReference type="AlphaFoldDB" id="A0A9N7UWT0"/>
<keyword evidence="5" id="KW-0393">Immunoglobulin domain</keyword>
<feature type="region of interest" description="Disordered" evidence="6">
    <location>
        <begin position="250"/>
        <end position="296"/>
    </location>
</feature>
<dbReference type="CDD" id="cd00096">
    <property type="entry name" value="Ig"/>
    <property type="match status" value="1"/>
</dbReference>
<accession>A0A9N7UWT0</accession>
<dbReference type="PROSITE" id="PS00290">
    <property type="entry name" value="IG_MHC"/>
    <property type="match status" value="1"/>
</dbReference>
<evidence type="ECO:0000256" key="1">
    <source>
        <dbReference type="ARBA" id="ARBA00004479"/>
    </source>
</evidence>